<gene>
    <name evidence="3" type="ORF">FBEOM_11477</name>
</gene>
<dbReference type="AlphaFoldDB" id="A0A9P5DTY6"/>
<reference evidence="3" key="1">
    <citation type="journal article" date="2017" name="Mycologia">
        <title>Fusarium algeriense, sp. nov., a novel toxigenic crown rot pathogen of durum wheat from Algeria is nested in the Fusarium burgessii species complex.</title>
        <authorList>
            <person name="Laraba I."/>
            <person name="Keddad A."/>
            <person name="Boureghda H."/>
            <person name="Abdallah N."/>
            <person name="Vaughan M.M."/>
            <person name="Proctor R.H."/>
            <person name="Busman M."/>
            <person name="O'Donnell K."/>
        </authorList>
    </citation>
    <scope>NUCLEOTIDE SEQUENCE</scope>
    <source>
        <strain evidence="3">NRRL 25174</strain>
    </source>
</reference>
<dbReference type="GO" id="GO:0004672">
    <property type="term" value="F:protein kinase activity"/>
    <property type="evidence" value="ECO:0007669"/>
    <property type="project" value="InterPro"/>
</dbReference>
<reference evidence="3" key="2">
    <citation type="submission" date="2020-02" db="EMBL/GenBank/DDBJ databases">
        <title>Identification and distribution of gene clusters putatively required for synthesis of sphingolipid metabolism inhibitors in phylogenetically diverse species of the filamentous fungus Fusarium.</title>
        <authorList>
            <person name="Kim H.-S."/>
            <person name="Busman M."/>
            <person name="Brown D.W."/>
            <person name="Divon H."/>
            <person name="Uhlig S."/>
            <person name="Proctor R.H."/>
        </authorList>
    </citation>
    <scope>NUCLEOTIDE SEQUENCE</scope>
    <source>
        <strain evidence="3">NRRL 25174</strain>
    </source>
</reference>
<feature type="region of interest" description="Disordered" evidence="1">
    <location>
        <begin position="1195"/>
        <end position="1236"/>
    </location>
</feature>
<feature type="compositionally biased region" description="Low complexity" evidence="1">
    <location>
        <begin position="119"/>
        <end position="130"/>
    </location>
</feature>
<evidence type="ECO:0000313" key="4">
    <source>
        <dbReference type="Proteomes" id="UP000730481"/>
    </source>
</evidence>
<dbReference type="Gene3D" id="1.10.510.10">
    <property type="entry name" value="Transferase(Phosphotransferase) domain 1"/>
    <property type="match status" value="1"/>
</dbReference>
<dbReference type="Proteomes" id="UP000730481">
    <property type="component" value="Unassembled WGS sequence"/>
</dbReference>
<dbReference type="PANTHER" id="PTHR35391:SF7">
    <property type="entry name" value="C2H2-TYPE DOMAIN-CONTAINING PROTEIN"/>
    <property type="match status" value="1"/>
</dbReference>
<comment type="caution">
    <text evidence="3">The sequence shown here is derived from an EMBL/GenBank/DDBJ whole genome shotgun (WGS) entry which is preliminary data.</text>
</comment>
<dbReference type="OrthoDB" id="6133115at2759"/>
<dbReference type="EMBL" id="PVQB02000656">
    <property type="protein sequence ID" value="KAF4334679.1"/>
    <property type="molecule type" value="Genomic_DNA"/>
</dbReference>
<keyword evidence="4" id="KW-1185">Reference proteome</keyword>
<keyword evidence="3" id="KW-0418">Kinase</keyword>
<name>A0A9P5DTY6_9HYPO</name>
<evidence type="ECO:0000313" key="3">
    <source>
        <dbReference type="EMBL" id="KAF4334679.1"/>
    </source>
</evidence>
<dbReference type="InterPro" id="IPR000719">
    <property type="entry name" value="Prot_kinase_dom"/>
</dbReference>
<sequence length="1236" mass="140732">MVAINNCYLQCSTSFSGLIEVLETPTRNIPDLIPLRGIENEHARFNVWAGSVRAKHSPHKRISLDYRLRDSNFYTVRVIDILQRLDSTLSTAKQVISGERPLFESVQSKFDRQRETGSDRSSTTSTSESSSSDEADILTPERQISALYESIKNSVRRLYSLAMVIRQPVATDRLSRASRISVDHFVLFDQNHVTECFPHASSVLKERLSKAITRRRQLLVYNEQHYHKSSETQTSEELTPTGYVAQLELQNNEPEQNNQPLLVVAGRMEYPAKDTLSHAPTISKGSLLASTEAIKFVAPVDMKEEPDVQSEMGTISTFGFTGAERDILRLPSRPQDDNGEDLEQFLCPLCYHLIEVKGVRAWTRHIFRDLQPYVCTFDNCEAPDAFFETRQDWIQHEFENHRREWHCNDPKHDSCGSEKDFIDHMRALHELHLPESQLFSLVKLCERPSSVATVVCPLCTAGNNDVEDGFERFKPSSIVRQISNHNYPESLNHETTNIAKLPEGSFTKDRDILIKVAPWVASLPNACESESNSTPHAFKESQQVHPTMSHRDPSLIPSSDLKRHIGQHLERLALFAINRSNFIPDDRMSAHTENAVARSESSLKSLQSLHSLNSDDESQDYDQAEHSDLDLPLSEVARFEYRYRMADNVPLNLGDILNLIENTLVRSEFDDETIQSFFSPEGSLESIITVEAVLWACCSQGETPSKIHSERLKSTIIYTLERSKKLFCILLLSGFEGKRLQKAIHLFREHQICDQKLPLQESILRNLSKPQHDLADRDHTDLPRFINPWSLVIETLWNEESINNFCNIHQLKFCAPVFSSKSTSESLHLHQQGILPFTEKCSNVPMEESYMTMIKYKIHEGHLESIDSMISKSVYVNVNRLSFEPMWQDELVKVRKIQALNQRHIINLITPFRRGEEDFYFICEAADGGNLKDFWDRFPWRLTPGLVKSVIEQLRGLAHAFSEVDLAVTGPLLIHGNLNPENIMWFKEKSDVGGKIGTLKTCHQSPITELVSREKVSGRLYGPPEQAPEDLSGMPIMSPNFDDTWAMGCITLEFLIWLLYGPAGLDRFHKHLKPIPKFGRRFWEPGNDGNQIHHVAEEWMGHMAKDPVCRAGQTAMGDLLELIRDRLLVVDHPFRNPVSIDLKDLIQGTAGAPEVKTGSKIPQQSQPIKRPRAQAKELADWMNCILTRSSEKSYWLPSAPLPPPDMYSGTCQPSRQQQQATPKVAVDSDQSEGIYY</sequence>
<dbReference type="GO" id="GO:0005524">
    <property type="term" value="F:ATP binding"/>
    <property type="evidence" value="ECO:0007669"/>
    <property type="project" value="InterPro"/>
</dbReference>
<proteinExistence type="predicted"/>
<dbReference type="InterPro" id="IPR011009">
    <property type="entry name" value="Kinase-like_dom_sf"/>
</dbReference>
<feature type="region of interest" description="Disordered" evidence="1">
    <location>
        <begin position="1152"/>
        <end position="1173"/>
    </location>
</feature>
<protein>
    <submittedName>
        <fullName evidence="3">Serine threonine kinase</fullName>
    </submittedName>
</protein>
<evidence type="ECO:0000259" key="2">
    <source>
        <dbReference type="PROSITE" id="PS50011"/>
    </source>
</evidence>
<feature type="compositionally biased region" description="Basic and acidic residues" evidence="1">
    <location>
        <begin position="109"/>
        <end position="118"/>
    </location>
</feature>
<organism evidence="3 4">
    <name type="scientific">Fusarium beomiforme</name>
    <dbReference type="NCBI Taxonomy" id="44412"/>
    <lineage>
        <taxon>Eukaryota</taxon>
        <taxon>Fungi</taxon>
        <taxon>Dikarya</taxon>
        <taxon>Ascomycota</taxon>
        <taxon>Pezizomycotina</taxon>
        <taxon>Sordariomycetes</taxon>
        <taxon>Hypocreomycetidae</taxon>
        <taxon>Hypocreales</taxon>
        <taxon>Nectriaceae</taxon>
        <taxon>Fusarium</taxon>
        <taxon>Fusarium burgessii species complex</taxon>
    </lineage>
</organism>
<feature type="region of interest" description="Disordered" evidence="1">
    <location>
        <begin position="528"/>
        <end position="559"/>
    </location>
</feature>
<dbReference type="SUPFAM" id="SSF56112">
    <property type="entry name" value="Protein kinase-like (PK-like)"/>
    <property type="match status" value="1"/>
</dbReference>
<feature type="compositionally biased region" description="Polar residues" evidence="1">
    <location>
        <begin position="1209"/>
        <end position="1221"/>
    </location>
</feature>
<feature type="domain" description="Protein kinase" evidence="2">
    <location>
        <begin position="852"/>
        <end position="1135"/>
    </location>
</feature>
<accession>A0A9P5DTY6</accession>
<dbReference type="PANTHER" id="PTHR35391">
    <property type="entry name" value="C2H2-TYPE DOMAIN-CONTAINING PROTEIN-RELATED"/>
    <property type="match status" value="1"/>
</dbReference>
<dbReference type="Pfam" id="PF26082">
    <property type="entry name" value="zf-C2H2_AcuF"/>
    <property type="match status" value="1"/>
</dbReference>
<dbReference type="PROSITE" id="PS50011">
    <property type="entry name" value="PROTEIN_KINASE_DOM"/>
    <property type="match status" value="1"/>
</dbReference>
<feature type="region of interest" description="Disordered" evidence="1">
    <location>
        <begin position="107"/>
        <end position="136"/>
    </location>
</feature>
<dbReference type="InterPro" id="IPR058925">
    <property type="entry name" value="zf-C2H2_AcuF"/>
</dbReference>
<evidence type="ECO:0000256" key="1">
    <source>
        <dbReference type="SAM" id="MobiDB-lite"/>
    </source>
</evidence>
<keyword evidence="3" id="KW-0808">Transferase</keyword>
<feature type="compositionally biased region" description="Polar residues" evidence="1">
    <location>
        <begin position="528"/>
        <end position="546"/>
    </location>
</feature>